<dbReference type="PANTHER" id="PTHR45994">
    <property type="entry name" value="FI21225P1"/>
    <property type="match status" value="1"/>
</dbReference>
<dbReference type="OrthoDB" id="199930at2759"/>
<dbReference type="GO" id="GO:0051879">
    <property type="term" value="F:Hsp90 protein binding"/>
    <property type="evidence" value="ECO:0007669"/>
    <property type="project" value="TreeGrafter"/>
</dbReference>
<evidence type="ECO:0000313" key="3">
    <source>
        <dbReference type="Proteomes" id="UP000515146"/>
    </source>
</evidence>
<dbReference type="Pfam" id="PF11701">
    <property type="entry name" value="UNC45-central"/>
    <property type="match status" value="1"/>
</dbReference>
<proteinExistence type="predicted"/>
<gene>
    <name evidence="4" type="primary">LOC113799457</name>
</gene>
<reference evidence="4" key="1">
    <citation type="submission" date="2025-08" db="UniProtKB">
        <authorList>
            <consortium name="RefSeq"/>
        </authorList>
    </citation>
    <scope>IDENTIFICATION</scope>
    <source>
        <strain evidence="4">Airmid</strain>
    </source>
</reference>
<dbReference type="InterPro" id="IPR016024">
    <property type="entry name" value="ARM-type_fold"/>
</dbReference>
<dbReference type="PANTHER" id="PTHR45994:SF1">
    <property type="entry name" value="FI21225P1"/>
    <property type="match status" value="1"/>
</dbReference>
<dbReference type="SUPFAM" id="SSF48371">
    <property type="entry name" value="ARM repeat"/>
    <property type="match status" value="2"/>
</dbReference>
<dbReference type="KEGG" id="dpte:113799457"/>
<dbReference type="RefSeq" id="XP_027205882.1">
    <property type="nucleotide sequence ID" value="XM_027350081.1"/>
</dbReference>
<name>A0A6P6YKZ3_DERPT</name>
<dbReference type="Proteomes" id="UP000515146">
    <property type="component" value="Unplaced"/>
</dbReference>
<dbReference type="InterPro" id="IPR024660">
    <property type="entry name" value="UCS_central_dom"/>
</dbReference>
<dbReference type="InterPro" id="IPR011989">
    <property type="entry name" value="ARM-like"/>
</dbReference>
<dbReference type="InParanoid" id="A0A6P6YKZ3"/>
<dbReference type="CTD" id="44910"/>
<dbReference type="GO" id="GO:0005737">
    <property type="term" value="C:cytoplasm"/>
    <property type="evidence" value="ECO:0007669"/>
    <property type="project" value="UniProtKB-SubCell"/>
</dbReference>
<evidence type="ECO:0000256" key="2">
    <source>
        <dbReference type="ARBA" id="ARBA00022490"/>
    </source>
</evidence>
<sequence length="875" mass="98006">MSDKESLWKRCRQMEAQENFGEAFKCALYLQRMNPNDEEVIETLRRLNEKIQKLSQEANSTENRMKKTLQYLKDETEDDDKRIGAANNLIALVRENSGRQLFIEQKGFDLLVSLLKNNKVLYDIRLALVRVLTQIIDSSIELAKLVYSNIGIDFLIDIMSQQKNDEFLIASQSAIQSLLTQFSGFSAKDNQKIDQERAKKYEQQIDTIMASLLQRINQRTMTAKCRDCLLELLMVNIDPDAIDWGKKLIKGDGLSKLLEVASELVEIRYESSMPITVDTRTHVALVLEKIYICMNCDKSRDEFRTKTMEFLNDHLRGPDIESKVRATAAITALLNGPIDAGNHCLSQAGIVEMMLAMANSGDVVQQCVAAEALIAATVKKDKSETIAREGMGILKALFRSDNPKIKVRALVGLCKLGSVGGTDASTRVISDESTMELYKACCDLLKIGDNSTDHNQNKSEDIRKWAAEGIAYLSLNADVKEALCKDPKPLEQLIELGKSGELSCLFGVITTFVNLTNSYEKQEVIPEMIELAKFAKQHVPEEHALDAKQYVDVRCKVLAEHHVTSALVALSKTQAKTSREMICRVFNAICEHVNLRGYVVQEGGVRVLIRLALENNTLTGKRLAAQAMARIAITNDPSLVFPGQRVIEVVGPIMELLHPECSALQNFEALMALTNLAQMSVQLRSRIIKDGGFSRIEQYLYEDHQMLKRSAAQCIANLILADSVVKLFEGDNDRIKYFVILCGDEDLDTASAAAGALAMLTSISKKSCQKILDSKDWQQYLMQLISSKYPELQHRGVVIVHNMISSNGDCARKIIECPILECLMAITQPGIIETTDTVKEIAKASLKRAEQLKLIKHVEDMKIQQEDSEDLEREI</sequence>
<keyword evidence="2" id="KW-0963">Cytoplasm</keyword>
<dbReference type="OMA" id="LDQKHED"/>
<dbReference type="AlphaFoldDB" id="A0A6P6YKZ3"/>
<dbReference type="Gene3D" id="1.25.10.10">
    <property type="entry name" value="Leucine-rich Repeat Variant"/>
    <property type="match status" value="2"/>
</dbReference>
<organism evidence="3 4">
    <name type="scientific">Dermatophagoides pteronyssinus</name>
    <name type="common">European house dust mite</name>
    <dbReference type="NCBI Taxonomy" id="6956"/>
    <lineage>
        <taxon>Eukaryota</taxon>
        <taxon>Metazoa</taxon>
        <taxon>Ecdysozoa</taxon>
        <taxon>Arthropoda</taxon>
        <taxon>Chelicerata</taxon>
        <taxon>Arachnida</taxon>
        <taxon>Acari</taxon>
        <taxon>Acariformes</taxon>
        <taxon>Sarcoptiformes</taxon>
        <taxon>Astigmata</taxon>
        <taxon>Psoroptidia</taxon>
        <taxon>Analgoidea</taxon>
        <taxon>Pyroglyphidae</taxon>
        <taxon>Dermatophagoidinae</taxon>
        <taxon>Dermatophagoides</taxon>
    </lineage>
</organism>
<evidence type="ECO:0000256" key="1">
    <source>
        <dbReference type="ARBA" id="ARBA00004496"/>
    </source>
</evidence>
<accession>A0A6P6YKZ3</accession>
<dbReference type="FunCoup" id="A0A6P6YKZ3">
    <property type="interactions" value="649"/>
</dbReference>
<evidence type="ECO:0000313" key="4">
    <source>
        <dbReference type="RefSeq" id="XP_027205882.1"/>
    </source>
</evidence>
<keyword evidence="3" id="KW-1185">Reference proteome</keyword>
<comment type="subcellular location">
    <subcellularLocation>
        <location evidence="1">Cytoplasm</location>
    </subcellularLocation>
</comment>
<protein>
    <submittedName>
        <fullName evidence="4">Protein unc-45 homolog B-like</fullName>
    </submittedName>
</protein>